<comment type="similarity">
    <text evidence="13">Belongs to the peptidase M28 family.</text>
</comment>
<keyword evidence="11 14" id="KW-0472">Membrane</keyword>
<evidence type="ECO:0000256" key="10">
    <source>
        <dbReference type="ARBA" id="ARBA00023049"/>
    </source>
</evidence>
<feature type="transmembrane region" description="Helical" evidence="14">
    <location>
        <begin position="394"/>
        <end position="412"/>
    </location>
</feature>
<evidence type="ECO:0000256" key="14">
    <source>
        <dbReference type="SAM" id="Phobius"/>
    </source>
</evidence>
<evidence type="ECO:0000256" key="8">
    <source>
        <dbReference type="ARBA" id="ARBA00022833"/>
    </source>
</evidence>
<feature type="transmembrane region" description="Helical" evidence="14">
    <location>
        <begin position="636"/>
        <end position="657"/>
    </location>
</feature>
<organism evidence="16 17">
    <name type="scientific">Phycomyces blakesleeanus</name>
    <dbReference type="NCBI Taxonomy" id="4837"/>
    <lineage>
        <taxon>Eukaryota</taxon>
        <taxon>Fungi</taxon>
        <taxon>Fungi incertae sedis</taxon>
        <taxon>Mucoromycota</taxon>
        <taxon>Mucoromycotina</taxon>
        <taxon>Mucoromycetes</taxon>
        <taxon>Mucorales</taxon>
        <taxon>Phycomycetaceae</taxon>
        <taxon>Phycomyces</taxon>
    </lineage>
</organism>
<keyword evidence="8 13" id="KW-0862">Zinc</keyword>
<comment type="subcellular location">
    <subcellularLocation>
        <location evidence="2">Endoplasmic reticulum membrane</location>
        <topology evidence="2">Multi-pass membrane protein</topology>
    </subcellularLocation>
</comment>
<keyword evidence="7" id="KW-0256">Endoplasmic reticulum</keyword>
<keyword evidence="4 14" id="KW-0812">Transmembrane</keyword>
<feature type="transmembrane region" description="Helical" evidence="14">
    <location>
        <begin position="529"/>
        <end position="548"/>
    </location>
</feature>
<proteinExistence type="inferred from homology"/>
<keyword evidence="3 13" id="KW-0645">Protease</keyword>
<dbReference type="InterPro" id="IPR048024">
    <property type="entry name" value="Fxna-like_M28_dom"/>
</dbReference>
<dbReference type="CDD" id="cd03875">
    <property type="entry name" value="M28_Fxna_like"/>
    <property type="match status" value="1"/>
</dbReference>
<evidence type="ECO:0000256" key="4">
    <source>
        <dbReference type="ARBA" id="ARBA00022692"/>
    </source>
</evidence>
<feature type="transmembrane region" description="Helical" evidence="14">
    <location>
        <begin position="569"/>
        <end position="588"/>
    </location>
</feature>
<evidence type="ECO:0000313" key="17">
    <source>
        <dbReference type="Proteomes" id="UP001448207"/>
    </source>
</evidence>
<evidence type="ECO:0000313" key="16">
    <source>
        <dbReference type="EMBL" id="KAL0098194.1"/>
    </source>
</evidence>
<gene>
    <name evidence="16" type="ORF">J3Q64DRAFT_1653385</name>
</gene>
<evidence type="ECO:0000256" key="7">
    <source>
        <dbReference type="ARBA" id="ARBA00022824"/>
    </source>
</evidence>
<keyword evidence="12" id="KW-0325">Glycoprotein</keyword>
<dbReference type="SUPFAM" id="SSF53187">
    <property type="entry name" value="Zn-dependent exopeptidases"/>
    <property type="match status" value="1"/>
</dbReference>
<dbReference type="InterPro" id="IPR007484">
    <property type="entry name" value="Peptidase_M28"/>
</dbReference>
<dbReference type="PANTHER" id="PTHR12147">
    <property type="entry name" value="METALLOPEPTIDASE M28 FAMILY MEMBER"/>
    <property type="match status" value="1"/>
</dbReference>
<accession>A0ABR3BH67</accession>
<evidence type="ECO:0000259" key="15">
    <source>
        <dbReference type="Pfam" id="PF04389"/>
    </source>
</evidence>
<dbReference type="EMBL" id="JBCLYO010000001">
    <property type="protein sequence ID" value="KAL0098194.1"/>
    <property type="molecule type" value="Genomic_DNA"/>
</dbReference>
<evidence type="ECO:0000256" key="2">
    <source>
        <dbReference type="ARBA" id="ARBA00004477"/>
    </source>
</evidence>
<dbReference type="PANTHER" id="PTHR12147:SF22">
    <property type="entry name" value="ENDOPLASMIC RETICULUM METALLOPEPTIDASE 1"/>
    <property type="match status" value="1"/>
</dbReference>
<evidence type="ECO:0000256" key="6">
    <source>
        <dbReference type="ARBA" id="ARBA00022801"/>
    </source>
</evidence>
<evidence type="ECO:0000256" key="13">
    <source>
        <dbReference type="RuleBase" id="RU361240"/>
    </source>
</evidence>
<evidence type="ECO:0000256" key="9">
    <source>
        <dbReference type="ARBA" id="ARBA00022989"/>
    </source>
</evidence>
<keyword evidence="9 14" id="KW-1133">Transmembrane helix</keyword>
<keyword evidence="17" id="KW-1185">Reference proteome</keyword>
<dbReference type="InterPro" id="IPR045175">
    <property type="entry name" value="M28_fam"/>
</dbReference>
<dbReference type="Pfam" id="PF04389">
    <property type="entry name" value="Peptidase_M28"/>
    <property type="match status" value="1"/>
</dbReference>
<feature type="transmembrane region" description="Helical" evidence="14">
    <location>
        <begin position="472"/>
        <end position="494"/>
    </location>
</feature>
<feature type="transmembrane region" description="Helical" evidence="14">
    <location>
        <begin position="424"/>
        <end position="452"/>
    </location>
</feature>
<evidence type="ECO:0000256" key="5">
    <source>
        <dbReference type="ARBA" id="ARBA00022723"/>
    </source>
</evidence>
<evidence type="ECO:0000256" key="11">
    <source>
        <dbReference type="ARBA" id="ARBA00023136"/>
    </source>
</evidence>
<keyword evidence="6 13" id="KW-0378">Hydrolase</keyword>
<evidence type="ECO:0000256" key="12">
    <source>
        <dbReference type="ARBA" id="ARBA00023180"/>
    </source>
</evidence>
<comment type="caution">
    <text evidence="16">The sequence shown here is derived from an EMBL/GenBank/DDBJ whole genome shotgun (WGS) entry which is preliminary data.</text>
</comment>
<name>A0ABR3BH67_PHYBL</name>
<sequence>MATLRKKSGSSGATLYASDVAESLTSRPGALASWFRIIVYCLLAIVIAKHLHYRLPEPKTHRGINPETGLNEFSEYNAVETMAYLSETIGYRIVGTTEEKQTFEYLEGVLDSHKKKAQGIPGAPKFEMWVQQETGSHRFDILDKMVLKQYVNVTNIIVRLSCPEDSTIGQNDRSCEKNAILMNSHFDTTLGSRGASDDGSGTAVMLEIIRVLSQRDWTSYKNSIVFLFNGAEETLQDASHMFITKHALKDTIRAVVNIDSCGTTGAEILFQANSREMIEAYKQAPYPHGTVMANDVFRTGLILSDTDFRQFVQYGNLTGIDLAIYKNSYLYHTHLDIVEHLEPGAIQHLGENTLAIVNYLALNTTMDNIEQASDVVFFDIHGLFFVSYSWKTAYILQTSTVIISLVFFAYTVKNTTKSSPYRTVGNILISYVKSIFSILLSLLASLLLPVTIALLITSDFMGRNMCWFAREWYPYLIFGPMSYIGAYGAQYLSYYLPGPQHVDMEYGTLISILAFFITFTGFTTQTGIASSYLLWIYSFILLAACAVNDLYLTSGQRRDKIRQPKVHKLTYLFTVFPIALLYNGYSYSLIDIFVPLTGRMGVDAPVDLIVSIMFGMVTFMTTLPTLAHVHRFGKKFLGKIIVFLVAIQSLVLVSVMISGGKYGGWAFPYDELHPKRIYIQHLKNLTSGEMSIGLAEADYGPYIHNIVDTIENKLEAAPIRHVKLEGENDWDVVYPFSAFLGGYKFDSTAFIRSKISDKELADTPNLLSLVDGPFPSLSVHDDTYDPQTGIRTFTVVSLSPGYIWNVISFDGAVVSWSIEGEEPQENSAHYIVRQITGHGNDGWKFTLSVKVPESESALAEAGEWKMRFQFTGLETENFAGLGAERLVGGVGVLTELRKAMPIWTTPTWLSSVVQVWHL</sequence>
<feature type="transmembrane region" description="Helical" evidence="14">
    <location>
        <begin position="608"/>
        <end position="629"/>
    </location>
</feature>
<dbReference type="EC" id="3.4.-.-" evidence="13"/>
<feature type="transmembrane region" description="Helical" evidence="14">
    <location>
        <begin position="506"/>
        <end position="523"/>
    </location>
</feature>
<dbReference type="Gene3D" id="3.40.630.10">
    <property type="entry name" value="Zn peptidases"/>
    <property type="match status" value="1"/>
</dbReference>
<evidence type="ECO:0000256" key="3">
    <source>
        <dbReference type="ARBA" id="ARBA00022670"/>
    </source>
</evidence>
<reference evidence="16 17" key="1">
    <citation type="submission" date="2024-04" db="EMBL/GenBank/DDBJ databases">
        <title>Symmetric and asymmetric DNA N6-adenine methylation regulates different biological responses in Mucorales.</title>
        <authorList>
            <consortium name="Lawrence Berkeley National Laboratory"/>
            <person name="Lax C."/>
            <person name="Mondo S.J."/>
            <person name="Osorio-Concepcion M."/>
            <person name="Muszewska A."/>
            <person name="Corrochano-Luque M."/>
            <person name="Gutierrez G."/>
            <person name="Riley R."/>
            <person name="Lipzen A."/>
            <person name="Guo J."/>
            <person name="Hundley H."/>
            <person name="Amirebrahimi M."/>
            <person name="Ng V."/>
            <person name="Lorenzo-Gutierrez D."/>
            <person name="Binder U."/>
            <person name="Yang J."/>
            <person name="Song Y."/>
            <person name="Canovas D."/>
            <person name="Navarro E."/>
            <person name="Freitag M."/>
            <person name="Gabaldon T."/>
            <person name="Grigoriev I.V."/>
            <person name="Corrochano L.M."/>
            <person name="Nicolas F.E."/>
            <person name="Garre V."/>
        </authorList>
    </citation>
    <scope>NUCLEOTIDE SEQUENCE [LARGE SCALE GENOMIC DNA]</scope>
    <source>
        <strain evidence="16 17">L51</strain>
    </source>
</reference>
<keyword evidence="5 13" id="KW-0479">Metal-binding</keyword>
<protein>
    <recommendedName>
        <fullName evidence="13">Peptide hydrolase</fullName>
        <ecNumber evidence="13">3.4.-.-</ecNumber>
    </recommendedName>
</protein>
<evidence type="ECO:0000256" key="1">
    <source>
        <dbReference type="ARBA" id="ARBA00001947"/>
    </source>
</evidence>
<dbReference type="Proteomes" id="UP001448207">
    <property type="component" value="Unassembled WGS sequence"/>
</dbReference>
<keyword evidence="10" id="KW-0482">Metalloprotease</keyword>
<feature type="domain" description="Peptidase M28" evidence="15">
    <location>
        <begin position="175"/>
        <end position="356"/>
    </location>
</feature>
<comment type="cofactor">
    <cofactor evidence="1">
        <name>Zn(2+)</name>
        <dbReference type="ChEBI" id="CHEBI:29105"/>
    </cofactor>
</comment>